<accession>A0ABS4S4U2</accession>
<dbReference type="PROSITE" id="PS51257">
    <property type="entry name" value="PROKAR_LIPOPROTEIN"/>
    <property type="match status" value="1"/>
</dbReference>
<reference evidence="2 3" key="1">
    <citation type="submission" date="2021-03" db="EMBL/GenBank/DDBJ databases">
        <title>Genomic Encyclopedia of Type Strains, Phase IV (KMG-IV): sequencing the most valuable type-strain genomes for metagenomic binning, comparative biology and taxonomic classification.</title>
        <authorList>
            <person name="Goeker M."/>
        </authorList>
    </citation>
    <scope>NUCLEOTIDE SEQUENCE [LARGE SCALE GENOMIC DNA]</scope>
    <source>
        <strain evidence="2 3">DSM 25790</strain>
    </source>
</reference>
<keyword evidence="2" id="KW-0269">Exonuclease</keyword>
<proteinExistence type="predicted"/>
<keyword evidence="2" id="KW-0540">Nuclease</keyword>
<feature type="coiled-coil region" evidence="1">
    <location>
        <begin position="148"/>
        <end position="190"/>
    </location>
</feature>
<keyword evidence="1" id="KW-0175">Coiled coil</keyword>
<name>A0ABS4S4U2_9BACI</name>
<dbReference type="EMBL" id="JAGIKX010000002">
    <property type="protein sequence ID" value="MBP2256515.1"/>
    <property type="molecule type" value="Genomic_DNA"/>
</dbReference>
<evidence type="ECO:0000313" key="3">
    <source>
        <dbReference type="Proteomes" id="UP001519294"/>
    </source>
</evidence>
<organism evidence="2 3">
    <name type="scientific">Virgibacillus alimentarius</name>
    <dbReference type="NCBI Taxonomy" id="698769"/>
    <lineage>
        <taxon>Bacteria</taxon>
        <taxon>Bacillati</taxon>
        <taxon>Bacillota</taxon>
        <taxon>Bacilli</taxon>
        <taxon>Bacillales</taxon>
        <taxon>Bacillaceae</taxon>
        <taxon>Virgibacillus</taxon>
    </lineage>
</organism>
<dbReference type="Proteomes" id="UP001519294">
    <property type="component" value="Unassembled WGS sequence"/>
</dbReference>
<evidence type="ECO:0000313" key="2">
    <source>
        <dbReference type="EMBL" id="MBP2256515.1"/>
    </source>
</evidence>
<gene>
    <name evidence="2" type="ORF">J2Z81_000448</name>
</gene>
<comment type="caution">
    <text evidence="2">The sequence shown here is derived from an EMBL/GenBank/DDBJ whole genome shotgun (WGS) entry which is preliminary data.</text>
</comment>
<sequence>MKLKFIWISLMSAMLILSGCEDKEIPIETTSEDTNSAQSESNQKDIDDHLEEERDKINQYMNINMNDAIEHHNKAMEAIDKAQNMDIEKEQYEVFINEVLPEAKKALRDAKSLKANSNPKDLDQLEEKLVKPLNTFVNLLEYKGELMKTKSEQKKKELEKVYEEHVKKYMEELKSYYDKLEAIKKKYNLDFNLDNINVLKEQIKRTIEIAEYLKVSSKHLKELIAFQQEALNALHALIENQSTSGNKLTEKFTESLFPELEKILDRDRTQNLNPEKLSESIDQLKEATENNLEALEMRKKGIDNNNTELIEKSREKYKEYEEKIDEFRSNLEDAKSKIDDIKNRAE</sequence>
<feature type="coiled-coil region" evidence="1">
    <location>
        <begin position="278"/>
        <end position="344"/>
    </location>
</feature>
<keyword evidence="3" id="KW-1185">Reference proteome</keyword>
<dbReference type="RefSeq" id="WP_226370629.1">
    <property type="nucleotide sequence ID" value="NZ_JAGIKX010000002.1"/>
</dbReference>
<keyword evidence="2" id="KW-0378">Hydrolase</keyword>
<dbReference type="GO" id="GO:0004527">
    <property type="term" value="F:exonuclease activity"/>
    <property type="evidence" value="ECO:0007669"/>
    <property type="project" value="UniProtKB-KW"/>
</dbReference>
<protein>
    <submittedName>
        <fullName evidence="2">DNA repair exonuclease SbcCD ATPase subunit</fullName>
    </submittedName>
</protein>
<evidence type="ECO:0000256" key="1">
    <source>
        <dbReference type="SAM" id="Coils"/>
    </source>
</evidence>